<evidence type="ECO:0000256" key="3">
    <source>
        <dbReference type="ARBA" id="ARBA00045625"/>
    </source>
</evidence>
<dbReference type="Pfam" id="PF00581">
    <property type="entry name" value="Rhodanese"/>
    <property type="match status" value="1"/>
</dbReference>
<sequence>MYFKANTLSKQELLAKLEAETFERIPVSFYRYVMIDSVEAFRNALYDEWSQLGVLGRVYVAREGINAQVSVPAPQMEAFRVAVDMHRELKDVPFKIGLRQDGVAFWKLVIKAREYILADGLDHGSYDVTNVGSHLSAKEFNEAIEGGAVVVDMRNNFESDIGHFEGALCPNADTFREELPVVLETLQGKEEEKILLYCTGGIRCEKTSAFLKHHGFKDVNQLHGGIIDYKHQIDAEELSSKYKGLNYVFDGREAEVITEDVLGVCYQCKRSANTTVNCSNQVCHVLFIQCPDCQEHMNGACSEGCKEITLLPEEEQKQRRKGVKYTGRLVLR</sequence>
<feature type="domain" description="Rhodanese" evidence="5">
    <location>
        <begin position="144"/>
        <end position="238"/>
    </location>
</feature>
<reference evidence="7" key="1">
    <citation type="submission" date="2017-09" db="EMBL/GenBank/DDBJ databases">
        <title>Depth-based differentiation of microbial function through sediment-hosted aquifers and enrichment of novel symbionts in the deep terrestrial subsurface.</title>
        <authorList>
            <person name="Probst A.J."/>
            <person name="Ladd B."/>
            <person name="Jarett J.K."/>
            <person name="Geller-Mcgrath D.E."/>
            <person name="Sieber C.M.K."/>
            <person name="Emerson J.B."/>
            <person name="Anantharaman K."/>
            <person name="Thomas B.C."/>
            <person name="Malmstrom R."/>
            <person name="Stieglmeier M."/>
            <person name="Klingl A."/>
            <person name="Woyke T."/>
            <person name="Ryan C.M."/>
            <person name="Banfield J.F."/>
        </authorList>
    </citation>
    <scope>NUCLEOTIDE SEQUENCE [LARGE SCALE GENOMIC DNA]</scope>
</reference>
<dbReference type="InterPro" id="IPR020936">
    <property type="entry name" value="TrhO"/>
</dbReference>
<dbReference type="Pfam" id="PF17773">
    <property type="entry name" value="UPF0176_N"/>
    <property type="match status" value="1"/>
</dbReference>
<organism evidence="6 7">
    <name type="scientific">Candidatus Uhrbacteria bacterium CG_4_9_14_3_um_filter_50_9</name>
    <dbReference type="NCBI Taxonomy" id="1975035"/>
    <lineage>
        <taxon>Bacteria</taxon>
        <taxon>Candidatus Uhriibacteriota</taxon>
    </lineage>
</organism>
<dbReference type="SUPFAM" id="SSF52821">
    <property type="entry name" value="Rhodanese/Cell cycle control phosphatase"/>
    <property type="match status" value="1"/>
</dbReference>
<dbReference type="Pfam" id="PF12368">
    <property type="entry name" value="Rhodanese_C"/>
    <property type="match status" value="1"/>
</dbReference>
<dbReference type="GO" id="GO:0006400">
    <property type="term" value="P:tRNA modification"/>
    <property type="evidence" value="ECO:0007669"/>
    <property type="project" value="UniProtKB-UniRule"/>
</dbReference>
<comment type="function">
    <text evidence="3">Catalyzes oxygen-dependent 5-hydroxyuridine (ho5U) modification at position 34 in tRNAs, the first step in 5-carboxymethoxyuridine (cmo5U) biosynthesis. May be part of an alternate pathway, which is able to bypass cmo5U biogenesis in a subset of tRNAs under aerobic conditions.</text>
</comment>
<dbReference type="HAMAP" id="MF_00469">
    <property type="entry name" value="TrhO"/>
    <property type="match status" value="1"/>
</dbReference>
<evidence type="ECO:0000313" key="6">
    <source>
        <dbReference type="EMBL" id="PJA46160.1"/>
    </source>
</evidence>
<evidence type="ECO:0000256" key="2">
    <source>
        <dbReference type="ARBA" id="ARBA00023002"/>
    </source>
</evidence>
<dbReference type="InterPro" id="IPR036873">
    <property type="entry name" value="Rhodanese-like_dom_sf"/>
</dbReference>
<dbReference type="PANTHER" id="PTHR43846">
    <property type="entry name" value="UPF0176 PROTEIN YCEA"/>
    <property type="match status" value="1"/>
</dbReference>
<dbReference type="NCBIfam" id="NF001133">
    <property type="entry name" value="PRK00142.1-1"/>
    <property type="match status" value="1"/>
</dbReference>
<dbReference type="SMART" id="SM00450">
    <property type="entry name" value="RHOD"/>
    <property type="match status" value="1"/>
</dbReference>
<dbReference type="PANTHER" id="PTHR43846:SF1">
    <property type="entry name" value="TRNA URIDINE(34) HYDROXYLASE"/>
    <property type="match status" value="1"/>
</dbReference>
<evidence type="ECO:0000256" key="1">
    <source>
        <dbReference type="ARBA" id="ARBA00022694"/>
    </source>
</evidence>
<dbReference type="PROSITE" id="PS50206">
    <property type="entry name" value="RHODANESE_3"/>
    <property type="match status" value="1"/>
</dbReference>
<gene>
    <name evidence="4" type="primary">trhO</name>
    <name evidence="6" type="ORF">CO174_00775</name>
</gene>
<dbReference type="GO" id="GO:0016705">
    <property type="term" value="F:oxidoreductase activity, acting on paired donors, with incorporation or reduction of molecular oxygen"/>
    <property type="evidence" value="ECO:0007669"/>
    <property type="project" value="UniProtKB-UniRule"/>
</dbReference>
<accession>A0A2M7XE50</accession>
<evidence type="ECO:0000313" key="7">
    <source>
        <dbReference type="Proteomes" id="UP000229385"/>
    </source>
</evidence>
<dbReference type="InterPro" id="IPR001763">
    <property type="entry name" value="Rhodanese-like_dom"/>
</dbReference>
<dbReference type="Proteomes" id="UP000229385">
    <property type="component" value="Unassembled WGS sequence"/>
</dbReference>
<evidence type="ECO:0000256" key="4">
    <source>
        <dbReference type="HAMAP-Rule" id="MF_00469"/>
    </source>
</evidence>
<dbReference type="CDD" id="cd01518">
    <property type="entry name" value="RHOD_YceA"/>
    <property type="match status" value="1"/>
</dbReference>
<keyword evidence="1 4" id="KW-0819">tRNA processing</keyword>
<dbReference type="EC" id="1.14.-.-" evidence="4"/>
<protein>
    <recommendedName>
        <fullName evidence="4">tRNA uridine(34) hydroxylase</fullName>
        <ecNumber evidence="4">1.14.-.-</ecNumber>
    </recommendedName>
    <alternativeName>
        <fullName evidence="4">tRNA hydroxylation protein O</fullName>
    </alternativeName>
</protein>
<keyword evidence="2 4" id="KW-0560">Oxidoreductase</keyword>
<dbReference type="EMBL" id="PFWU01000009">
    <property type="protein sequence ID" value="PJA46160.1"/>
    <property type="molecule type" value="Genomic_DNA"/>
</dbReference>
<name>A0A2M7XE50_9BACT</name>
<dbReference type="InterPro" id="IPR040503">
    <property type="entry name" value="TRHO_N"/>
</dbReference>
<evidence type="ECO:0000259" key="5">
    <source>
        <dbReference type="PROSITE" id="PS50206"/>
    </source>
</evidence>
<dbReference type="AlphaFoldDB" id="A0A2M7XE50"/>
<dbReference type="InterPro" id="IPR022111">
    <property type="entry name" value="Rhodanese_C"/>
</dbReference>
<dbReference type="Gene3D" id="3.40.250.10">
    <property type="entry name" value="Rhodanese-like domain"/>
    <property type="match status" value="1"/>
</dbReference>
<dbReference type="Gene3D" id="3.30.70.100">
    <property type="match status" value="1"/>
</dbReference>
<comment type="caution">
    <text evidence="6">The sequence shown here is derived from an EMBL/GenBank/DDBJ whole genome shotgun (WGS) entry which is preliminary data.</text>
</comment>
<comment type="similarity">
    <text evidence="4">Belongs to the TrhO family.</text>
</comment>
<comment type="catalytic activity">
    <reaction evidence="4">
        <text>uridine(34) in tRNA + AH2 + O2 = 5-hydroxyuridine(34) in tRNA + A + H2O</text>
        <dbReference type="Rhea" id="RHEA:64224"/>
        <dbReference type="Rhea" id="RHEA-COMP:11727"/>
        <dbReference type="Rhea" id="RHEA-COMP:13381"/>
        <dbReference type="ChEBI" id="CHEBI:13193"/>
        <dbReference type="ChEBI" id="CHEBI:15377"/>
        <dbReference type="ChEBI" id="CHEBI:15379"/>
        <dbReference type="ChEBI" id="CHEBI:17499"/>
        <dbReference type="ChEBI" id="CHEBI:65315"/>
        <dbReference type="ChEBI" id="CHEBI:136877"/>
    </reaction>
</comment>
<proteinExistence type="inferred from homology"/>